<dbReference type="InterPro" id="IPR050320">
    <property type="entry name" value="N5-glutamine_MTase"/>
</dbReference>
<dbReference type="Pfam" id="PF05175">
    <property type="entry name" value="MTS"/>
    <property type="match status" value="1"/>
</dbReference>
<dbReference type="InterPro" id="IPR007848">
    <property type="entry name" value="Small_mtfrase_dom"/>
</dbReference>
<keyword evidence="2 5" id="KW-0808">Transferase</keyword>
<comment type="catalytic activity">
    <reaction evidence="4 5">
        <text>L-glutaminyl-[peptide chain release factor] + S-adenosyl-L-methionine = N(5)-methyl-L-glutaminyl-[peptide chain release factor] + S-adenosyl-L-homocysteine + H(+)</text>
        <dbReference type="Rhea" id="RHEA:42896"/>
        <dbReference type="Rhea" id="RHEA-COMP:10271"/>
        <dbReference type="Rhea" id="RHEA-COMP:10272"/>
        <dbReference type="ChEBI" id="CHEBI:15378"/>
        <dbReference type="ChEBI" id="CHEBI:30011"/>
        <dbReference type="ChEBI" id="CHEBI:57856"/>
        <dbReference type="ChEBI" id="CHEBI:59789"/>
        <dbReference type="ChEBI" id="CHEBI:61891"/>
        <dbReference type="EC" id="2.1.1.297"/>
    </reaction>
</comment>
<dbReference type="EMBL" id="CP008921">
    <property type="protein sequence ID" value="AIG43396.1"/>
    <property type="molecule type" value="Genomic_DNA"/>
</dbReference>
<dbReference type="PROSITE" id="PS00092">
    <property type="entry name" value="N6_MTASE"/>
    <property type="match status" value="1"/>
</dbReference>
<evidence type="ECO:0000256" key="2">
    <source>
        <dbReference type="ARBA" id="ARBA00022679"/>
    </source>
</evidence>
<comment type="similarity">
    <text evidence="5">Belongs to the protein N5-glutamine methyltransferase family. PrmC subfamily.</text>
</comment>
<dbReference type="PANTHER" id="PTHR18895">
    <property type="entry name" value="HEMK METHYLTRANSFERASE"/>
    <property type="match status" value="1"/>
</dbReference>
<dbReference type="RefSeq" id="WP_024381833.1">
    <property type="nucleotide sequence ID" value="NZ_ALLE01000017.1"/>
</dbReference>
<dbReference type="EC" id="2.1.1.297" evidence="5"/>
<feature type="binding site" evidence="5">
    <location>
        <begin position="117"/>
        <end position="121"/>
    </location>
    <ligand>
        <name>S-adenosyl-L-methionine</name>
        <dbReference type="ChEBI" id="CHEBI:59789"/>
    </ligand>
</feature>
<dbReference type="InterPro" id="IPR002052">
    <property type="entry name" value="DNA_methylase_N6_adenine_CS"/>
</dbReference>
<dbReference type="InterPro" id="IPR004556">
    <property type="entry name" value="HemK-like"/>
</dbReference>
<dbReference type="Gene3D" id="3.40.50.150">
    <property type="entry name" value="Vaccinia Virus protein VP39"/>
    <property type="match status" value="1"/>
</dbReference>
<evidence type="ECO:0000313" key="8">
    <source>
        <dbReference type="EMBL" id="AIG43396.1"/>
    </source>
</evidence>
<dbReference type="AlphaFoldDB" id="A0A075SJ20"/>
<organism evidence="8 9">
    <name type="scientific">Streptococcus suis 6407</name>
    <dbReference type="NCBI Taxonomy" id="1214179"/>
    <lineage>
        <taxon>Bacteria</taxon>
        <taxon>Bacillati</taxon>
        <taxon>Bacillota</taxon>
        <taxon>Bacilli</taxon>
        <taxon>Lactobacillales</taxon>
        <taxon>Streptococcaceae</taxon>
        <taxon>Streptococcus</taxon>
    </lineage>
</organism>
<feature type="domain" description="Methyltransferase small" evidence="6">
    <location>
        <begin position="105"/>
        <end position="190"/>
    </location>
</feature>
<accession>A0A075SJ20</accession>
<comment type="caution">
    <text evidence="5">Lacks conserved residue(s) required for the propagation of feature annotation.</text>
</comment>
<protein>
    <recommendedName>
        <fullName evidence="5">Release factor glutamine methyltransferase</fullName>
        <shortName evidence="5">RF MTase</shortName>
        <ecNumber evidence="5">2.1.1.297</ecNumber>
    </recommendedName>
    <alternativeName>
        <fullName evidence="5">N5-glutamine methyltransferase PrmC</fullName>
    </alternativeName>
    <alternativeName>
        <fullName evidence="5">Protein-(glutamine-N5) MTase PrmC</fullName>
    </alternativeName>
    <alternativeName>
        <fullName evidence="5">Protein-glutamine N-methyltransferase PrmC</fullName>
    </alternativeName>
</protein>
<dbReference type="Gene3D" id="1.10.8.10">
    <property type="entry name" value="DNA helicase RuvA subunit, C-terminal domain"/>
    <property type="match status" value="1"/>
</dbReference>
<keyword evidence="1 5" id="KW-0489">Methyltransferase</keyword>
<feature type="binding site" evidence="5">
    <location>
        <position position="140"/>
    </location>
    <ligand>
        <name>S-adenosyl-L-methionine</name>
        <dbReference type="ChEBI" id="CHEBI:59789"/>
    </ligand>
</feature>
<dbReference type="CDD" id="cd02440">
    <property type="entry name" value="AdoMet_MTases"/>
    <property type="match status" value="1"/>
</dbReference>
<feature type="domain" description="Release factor glutamine methyltransferase N-terminal" evidence="7">
    <location>
        <begin position="9"/>
        <end position="73"/>
    </location>
</feature>
<dbReference type="NCBIfam" id="TIGR00536">
    <property type="entry name" value="hemK_fam"/>
    <property type="match status" value="1"/>
</dbReference>
<dbReference type="PATRIC" id="fig|1214179.4.peg.929"/>
<evidence type="ECO:0000259" key="7">
    <source>
        <dbReference type="Pfam" id="PF17827"/>
    </source>
</evidence>
<evidence type="ECO:0000313" key="9">
    <source>
        <dbReference type="Proteomes" id="UP000028185"/>
    </source>
</evidence>
<comment type="function">
    <text evidence="5">Methylates the class 1 translation termination release factors RF1/PrfA and RF2/PrfB on the glutamine residue of the universally conserved GGQ motif.</text>
</comment>
<dbReference type="InterPro" id="IPR040758">
    <property type="entry name" value="PrmC_N"/>
</dbReference>
<evidence type="ECO:0000256" key="3">
    <source>
        <dbReference type="ARBA" id="ARBA00022691"/>
    </source>
</evidence>
<evidence type="ECO:0000256" key="4">
    <source>
        <dbReference type="ARBA" id="ARBA00048391"/>
    </source>
</evidence>
<gene>
    <name evidence="5" type="primary">prmC</name>
    <name evidence="8" type="ORF">ID09_04850</name>
</gene>
<evidence type="ECO:0000256" key="5">
    <source>
        <dbReference type="HAMAP-Rule" id="MF_02126"/>
    </source>
</evidence>
<dbReference type="GO" id="GO:0032259">
    <property type="term" value="P:methylation"/>
    <property type="evidence" value="ECO:0007669"/>
    <property type="project" value="UniProtKB-KW"/>
</dbReference>
<keyword evidence="3 5" id="KW-0949">S-adenosyl-L-methionine</keyword>
<dbReference type="SUPFAM" id="SSF53335">
    <property type="entry name" value="S-adenosyl-L-methionine-dependent methyltransferases"/>
    <property type="match status" value="1"/>
</dbReference>
<dbReference type="Proteomes" id="UP000028185">
    <property type="component" value="Chromosome"/>
</dbReference>
<dbReference type="InterPro" id="IPR029063">
    <property type="entry name" value="SAM-dependent_MTases_sf"/>
</dbReference>
<name>A0A075SJ20_STRSU</name>
<sequence>MNYAQLFAAYEEQLVAIGEEAESLSFTFRGLKGLNFTEFLLLLRQEVTPTDKEEIDAIFQQLSQHRPAQYIIGKADFHGLEFAVDERVLIPRPETEELVDLILQENSGASLRVLDIGTGSGAIAISLAKARPDWEVVAVDISNDALAVAQENARTNQVSVHFLESDVLQAVTGKFDIIVSNPPYISPDDTDEVGLNVLTSEPHLALFAEEDGMAIYRQIAEQAGVFLKEKGKLYFEIGYKQGQDLTDLLALHFPKKRIRVLKDQFGQDRKVVADDNG</sequence>
<evidence type="ECO:0000259" key="6">
    <source>
        <dbReference type="Pfam" id="PF05175"/>
    </source>
</evidence>
<dbReference type="InterPro" id="IPR019874">
    <property type="entry name" value="RF_methyltr_PrmC"/>
</dbReference>
<dbReference type="HOGENOM" id="CLU_018398_3_2_9"/>
<dbReference type="HAMAP" id="MF_02126">
    <property type="entry name" value="RF_methyltr_PrmC"/>
    <property type="match status" value="1"/>
</dbReference>
<dbReference type="GO" id="GO:0003676">
    <property type="term" value="F:nucleic acid binding"/>
    <property type="evidence" value="ECO:0007669"/>
    <property type="project" value="InterPro"/>
</dbReference>
<feature type="binding site" evidence="5">
    <location>
        <position position="181"/>
    </location>
    <ligand>
        <name>S-adenosyl-L-methionine</name>
        <dbReference type="ChEBI" id="CHEBI:59789"/>
    </ligand>
</feature>
<dbReference type="NCBIfam" id="TIGR03534">
    <property type="entry name" value="RF_mod_PrmC"/>
    <property type="match status" value="1"/>
</dbReference>
<feature type="binding site" evidence="5">
    <location>
        <begin position="181"/>
        <end position="184"/>
    </location>
    <ligand>
        <name>substrate</name>
    </ligand>
</feature>
<evidence type="ECO:0000256" key="1">
    <source>
        <dbReference type="ARBA" id="ARBA00022603"/>
    </source>
</evidence>
<reference evidence="8 9" key="1">
    <citation type="journal article" date="2014" name="Genome Announc.">
        <title>Whole-Genome Sequence of Streptococcus suis Serotype 4 Reference Strain 6407.</title>
        <authorList>
            <person name="Wang K."/>
            <person name="Chen J."/>
            <person name="Yao H."/>
            <person name="Lu C."/>
        </authorList>
    </citation>
    <scope>NUCLEOTIDE SEQUENCE [LARGE SCALE GENOMIC DNA]</scope>
    <source>
        <strain evidence="8">6407</strain>
    </source>
</reference>
<proteinExistence type="inferred from homology"/>
<dbReference type="Pfam" id="PF17827">
    <property type="entry name" value="PrmC_N"/>
    <property type="match status" value="1"/>
</dbReference>
<dbReference type="PANTHER" id="PTHR18895:SF74">
    <property type="entry name" value="MTRF1L RELEASE FACTOR GLUTAMINE METHYLTRANSFERASE"/>
    <property type="match status" value="1"/>
</dbReference>
<dbReference type="GO" id="GO:0102559">
    <property type="term" value="F:peptide chain release factor N(5)-glutamine methyltransferase activity"/>
    <property type="evidence" value="ECO:0007669"/>
    <property type="project" value="UniProtKB-EC"/>
</dbReference>